<keyword evidence="2" id="KW-1185">Reference proteome</keyword>
<dbReference type="EMBL" id="JACIVI010000001">
    <property type="protein sequence ID" value="MBB1160865.1"/>
    <property type="molecule type" value="Genomic_DNA"/>
</dbReference>
<organism evidence="1 2">
    <name type="scientific">Aquariibacter albus</name>
    <dbReference type="NCBI Taxonomy" id="2759899"/>
    <lineage>
        <taxon>Bacteria</taxon>
        <taxon>Pseudomonadati</taxon>
        <taxon>Pseudomonadota</taxon>
        <taxon>Betaproteobacteria</taxon>
        <taxon>Burkholderiales</taxon>
        <taxon>Sphaerotilaceae</taxon>
        <taxon>Aquariibacter</taxon>
    </lineage>
</organism>
<dbReference type="AlphaFoldDB" id="A0A839HFY9"/>
<name>A0A839HFY9_9BURK</name>
<gene>
    <name evidence="1" type="ORF">H4F90_02580</name>
</gene>
<proteinExistence type="predicted"/>
<dbReference type="RefSeq" id="WP_182661198.1">
    <property type="nucleotide sequence ID" value="NZ_JACIVI010000001.1"/>
</dbReference>
<evidence type="ECO:0000313" key="2">
    <source>
        <dbReference type="Proteomes" id="UP000586093"/>
    </source>
</evidence>
<reference evidence="1 2" key="1">
    <citation type="submission" date="2020-08" db="EMBL/GenBank/DDBJ databases">
        <title>Aquariorum lacteus gen. nov., sp. nov., a new member of the family Comamonadaceae, isolated from freshwater aquarium.</title>
        <authorList>
            <person name="Chun S.-J."/>
        </authorList>
    </citation>
    <scope>NUCLEOTIDE SEQUENCE [LARGE SCALE GENOMIC DNA]</scope>
    <source>
        <strain evidence="1 2">SJAQ100</strain>
    </source>
</reference>
<protein>
    <submittedName>
        <fullName evidence="1">Alpha/beta hydrolase</fullName>
    </submittedName>
</protein>
<accession>A0A839HFY9</accession>
<comment type="caution">
    <text evidence="1">The sequence shown here is derived from an EMBL/GenBank/DDBJ whole genome shotgun (WGS) entry which is preliminary data.</text>
</comment>
<keyword evidence="1" id="KW-0378">Hydrolase</keyword>
<sequence length="216" mass="23826">MNPPTKDTIPGLLLRSIPRELVLGVEDALNAGAARAYAAAKGMDEGHLPHVVGQLRHFNMNEAFYRALAAAEATPTAIQGNGLVTGRTGVFTLARFNIPEGFWINGRRSQTRRQMAFANKAIEPLVQPELFDQYQPPAEAVAFFVACFSGSLQIQPESPTSIQIAVPDRYMRGWLFREPLEVFAKRYDVQEPSQIDLAVPKLKKNIGKKDMDGTSS</sequence>
<evidence type="ECO:0000313" key="1">
    <source>
        <dbReference type="EMBL" id="MBB1160865.1"/>
    </source>
</evidence>
<dbReference type="GO" id="GO:0016787">
    <property type="term" value="F:hydrolase activity"/>
    <property type="evidence" value="ECO:0007669"/>
    <property type="project" value="UniProtKB-KW"/>
</dbReference>
<dbReference type="Proteomes" id="UP000586093">
    <property type="component" value="Unassembled WGS sequence"/>
</dbReference>